<keyword evidence="1" id="KW-1133">Transmembrane helix</keyword>
<keyword evidence="1" id="KW-0472">Membrane</keyword>
<dbReference type="EMBL" id="SJPP01000005">
    <property type="protein sequence ID" value="TWU04165.1"/>
    <property type="molecule type" value="Genomic_DNA"/>
</dbReference>
<evidence type="ECO:0000313" key="3">
    <source>
        <dbReference type="Proteomes" id="UP000320735"/>
    </source>
</evidence>
<sequence>MSNIIQCECGASIRLPSNTEKRALRCPKCKQGIALTVHATALKTVPVDAGETVATCSICQSSAHASEQLVSCPQCDQIHHQECWAEVGGCGTYGCSEAPAHEKDVSSSQTQRSGWGDEKTCPACSESIKSIALRCRYCGTDFNTVDPLTVKDLRRQVKHESAVGDLRNWTIAIFVMSLIGCFAPIMIFVAFGVLLNKRKELKAAGPIYLVLCYSAAILSAIYSFLMLAFAIISGLN</sequence>
<dbReference type="Pfam" id="PF14446">
    <property type="entry name" value="Prok-RING_1"/>
    <property type="match status" value="1"/>
</dbReference>
<evidence type="ECO:0000313" key="2">
    <source>
        <dbReference type="EMBL" id="TWU04165.1"/>
    </source>
</evidence>
<feature type="transmembrane region" description="Helical" evidence="1">
    <location>
        <begin position="207"/>
        <end position="232"/>
    </location>
</feature>
<accession>A0A5C6AVV8</accession>
<feature type="transmembrane region" description="Helical" evidence="1">
    <location>
        <begin position="169"/>
        <end position="195"/>
    </location>
</feature>
<dbReference type="InterPro" id="IPR039522">
    <property type="entry name" value="RING_finger_1_prok"/>
</dbReference>
<evidence type="ECO:0000256" key="1">
    <source>
        <dbReference type="SAM" id="Phobius"/>
    </source>
</evidence>
<name>A0A5C6AVV8_9PLAN</name>
<comment type="caution">
    <text evidence="2">The sequence shown here is derived from an EMBL/GenBank/DDBJ whole genome shotgun (WGS) entry which is preliminary data.</text>
</comment>
<protein>
    <recommendedName>
        <fullName evidence="4">Phorbol-ester/DAG-type domain-containing protein</fullName>
    </recommendedName>
</protein>
<gene>
    <name evidence="2" type="ORF">CA54_60470</name>
</gene>
<dbReference type="RefSeq" id="WP_146374433.1">
    <property type="nucleotide sequence ID" value="NZ_SJPP01000005.1"/>
</dbReference>
<organism evidence="2 3">
    <name type="scientific">Symmachiella macrocystis</name>
    <dbReference type="NCBI Taxonomy" id="2527985"/>
    <lineage>
        <taxon>Bacteria</taxon>
        <taxon>Pseudomonadati</taxon>
        <taxon>Planctomycetota</taxon>
        <taxon>Planctomycetia</taxon>
        <taxon>Planctomycetales</taxon>
        <taxon>Planctomycetaceae</taxon>
        <taxon>Symmachiella</taxon>
    </lineage>
</organism>
<reference evidence="2 3" key="1">
    <citation type="submission" date="2019-02" db="EMBL/GenBank/DDBJ databases">
        <title>Deep-cultivation of Planctomycetes and their phenomic and genomic characterization uncovers novel biology.</title>
        <authorList>
            <person name="Wiegand S."/>
            <person name="Jogler M."/>
            <person name="Boedeker C."/>
            <person name="Pinto D."/>
            <person name="Vollmers J."/>
            <person name="Rivas-Marin E."/>
            <person name="Kohn T."/>
            <person name="Peeters S.H."/>
            <person name="Heuer A."/>
            <person name="Rast P."/>
            <person name="Oberbeckmann S."/>
            <person name="Bunk B."/>
            <person name="Jeske O."/>
            <person name="Meyerdierks A."/>
            <person name="Storesund J.E."/>
            <person name="Kallscheuer N."/>
            <person name="Luecker S."/>
            <person name="Lage O.M."/>
            <person name="Pohl T."/>
            <person name="Merkel B.J."/>
            <person name="Hornburger P."/>
            <person name="Mueller R.-W."/>
            <person name="Bruemmer F."/>
            <person name="Labrenz M."/>
            <person name="Spormann A.M."/>
            <person name="Op Den Camp H."/>
            <person name="Overmann J."/>
            <person name="Amann R."/>
            <person name="Jetten M.S.M."/>
            <person name="Mascher T."/>
            <person name="Medema M.H."/>
            <person name="Devos D.P."/>
            <person name="Kaster A.-K."/>
            <person name="Ovreas L."/>
            <person name="Rohde M."/>
            <person name="Galperin M.Y."/>
            <person name="Jogler C."/>
        </authorList>
    </citation>
    <scope>NUCLEOTIDE SEQUENCE [LARGE SCALE GENOMIC DNA]</scope>
    <source>
        <strain evidence="2 3">CA54</strain>
    </source>
</reference>
<proteinExistence type="predicted"/>
<dbReference type="AlphaFoldDB" id="A0A5C6AVV8"/>
<evidence type="ECO:0008006" key="4">
    <source>
        <dbReference type="Google" id="ProtNLM"/>
    </source>
</evidence>
<dbReference type="Proteomes" id="UP000320735">
    <property type="component" value="Unassembled WGS sequence"/>
</dbReference>
<keyword evidence="1" id="KW-0812">Transmembrane</keyword>
<keyword evidence="3" id="KW-1185">Reference proteome</keyword>
<dbReference type="OrthoDB" id="252713at2"/>